<keyword evidence="5 9" id="KW-0660">Purine salvage</keyword>
<dbReference type="EMBL" id="AP028911">
    <property type="protein sequence ID" value="BES92732.1"/>
    <property type="molecule type" value="Genomic_DNA"/>
</dbReference>
<dbReference type="PRINTS" id="PR00989">
    <property type="entry name" value="ADENOKINASE"/>
</dbReference>
<comment type="catalytic activity">
    <reaction evidence="9">
        <text>adenosine + ATP = AMP + ADP + H(+)</text>
        <dbReference type="Rhea" id="RHEA:20824"/>
        <dbReference type="ChEBI" id="CHEBI:15378"/>
        <dbReference type="ChEBI" id="CHEBI:16335"/>
        <dbReference type="ChEBI" id="CHEBI:30616"/>
        <dbReference type="ChEBI" id="CHEBI:456215"/>
        <dbReference type="ChEBI" id="CHEBI:456216"/>
        <dbReference type="EC" id="2.7.1.20"/>
    </reaction>
</comment>
<accession>A0ABN7AN55</accession>
<dbReference type="InterPro" id="IPR001805">
    <property type="entry name" value="Adenokinase"/>
</dbReference>
<dbReference type="SUPFAM" id="SSF53613">
    <property type="entry name" value="Ribokinase-like"/>
    <property type="match status" value="1"/>
</dbReference>
<keyword evidence="9" id="KW-0539">Nucleus</keyword>
<proteinExistence type="inferred from homology"/>
<keyword evidence="8 9" id="KW-0067">ATP-binding</keyword>
<dbReference type="InterPro" id="IPR011611">
    <property type="entry name" value="PfkB_dom"/>
</dbReference>
<evidence type="ECO:0000256" key="8">
    <source>
        <dbReference type="ARBA" id="ARBA00022840"/>
    </source>
</evidence>
<dbReference type="Gene3D" id="3.30.1110.10">
    <property type="match status" value="1"/>
</dbReference>
<comment type="function">
    <text evidence="9">ATP dependent phosphorylation of adenosine and other related nucleoside analogs to monophosphate derivatives.</text>
</comment>
<dbReference type="Proteomes" id="UP001307889">
    <property type="component" value="Chromosome 3"/>
</dbReference>
<comment type="subunit">
    <text evidence="9">Monomer.</text>
</comment>
<dbReference type="Gene3D" id="3.40.1190.20">
    <property type="match status" value="1"/>
</dbReference>
<comment type="cofactor">
    <cofactor evidence="9">
        <name>Mg(2+)</name>
        <dbReference type="ChEBI" id="CHEBI:18420"/>
    </cofactor>
    <text evidence="9">Binds 3 Mg(2+) ions per subunit.</text>
</comment>
<dbReference type="PANTHER" id="PTHR45769">
    <property type="entry name" value="ADENOSINE KINASE"/>
    <property type="match status" value="1"/>
</dbReference>
<evidence type="ECO:0000259" key="10">
    <source>
        <dbReference type="Pfam" id="PF00294"/>
    </source>
</evidence>
<evidence type="ECO:0000313" key="12">
    <source>
        <dbReference type="Proteomes" id="UP001307889"/>
    </source>
</evidence>
<evidence type="ECO:0000313" key="11">
    <source>
        <dbReference type="EMBL" id="BES92732.1"/>
    </source>
</evidence>
<sequence>METVLREGMLLAMGNPLLDISAVVGSELLEKYGMKPNDAILAEKKHMPLYSELTANYQVDYTAGGSSQNSVRVAQWILGQPNVCAYMGCVGKDEYSEILAKKARDDGVMVLYQYTTERPTGTCAVLVTANRTQRSLCANLAAAECFTIDHLQNPDVQKLLSNADYYYSSSFFLTVSLETILEVAQIALKRDKLFIMNLSAPFLCSIFSSQQMEAFPYVDILFGNDEEAKTFAREQDLGTEDVKEIALKMTTLPKQNPSRPRIVVITQGHLPVILANEGKTTEYPVDLVPADKVVDTNGAGDAFVGGFLGQLIKGESYDKCIKCALWTASQIIQRSGCTFEGKATFS</sequence>
<dbReference type="CDD" id="cd01168">
    <property type="entry name" value="adenosine_kinase"/>
    <property type="match status" value="1"/>
</dbReference>
<keyword evidence="6 9" id="KW-0547">Nucleotide-binding</keyword>
<dbReference type="InterPro" id="IPR029056">
    <property type="entry name" value="Ribokinase-like"/>
</dbReference>
<protein>
    <recommendedName>
        <fullName evidence="3 9">Adenosine kinase</fullName>
        <shortName evidence="9">AK</shortName>
        <ecNumber evidence="3 9">2.7.1.20</ecNumber>
    </recommendedName>
    <alternativeName>
        <fullName evidence="9">Adenosine 5'-phosphotransferase</fullName>
    </alternativeName>
</protein>
<evidence type="ECO:0000256" key="4">
    <source>
        <dbReference type="ARBA" id="ARBA00022679"/>
    </source>
</evidence>
<dbReference type="Pfam" id="PF00294">
    <property type="entry name" value="PfkB"/>
    <property type="match status" value="1"/>
</dbReference>
<comment type="pathway">
    <text evidence="1 9">Purine metabolism; AMP biosynthesis via salvage pathway; AMP from adenosine: step 1/1.</text>
</comment>
<comment type="subcellular location">
    <subcellularLocation>
        <location evidence="9">Nucleus</location>
    </subcellularLocation>
</comment>
<evidence type="ECO:0000256" key="2">
    <source>
        <dbReference type="ARBA" id="ARBA00010688"/>
    </source>
</evidence>
<name>A0ABN7AN55_9HEMI</name>
<dbReference type="GO" id="GO:0016301">
    <property type="term" value="F:kinase activity"/>
    <property type="evidence" value="ECO:0007669"/>
    <property type="project" value="UniProtKB-KW"/>
</dbReference>
<evidence type="ECO:0000256" key="6">
    <source>
        <dbReference type="ARBA" id="ARBA00022741"/>
    </source>
</evidence>
<evidence type="ECO:0000256" key="1">
    <source>
        <dbReference type="ARBA" id="ARBA00004801"/>
    </source>
</evidence>
<keyword evidence="9" id="KW-0460">Magnesium</keyword>
<dbReference type="EC" id="2.7.1.20" evidence="3 9"/>
<comment type="similarity">
    <text evidence="2 9">Belongs to the carbohydrate kinase PfkB family.</text>
</comment>
<organism evidence="11 12">
    <name type="scientific">Nesidiocoris tenuis</name>
    <dbReference type="NCBI Taxonomy" id="355587"/>
    <lineage>
        <taxon>Eukaryota</taxon>
        <taxon>Metazoa</taxon>
        <taxon>Ecdysozoa</taxon>
        <taxon>Arthropoda</taxon>
        <taxon>Hexapoda</taxon>
        <taxon>Insecta</taxon>
        <taxon>Pterygota</taxon>
        <taxon>Neoptera</taxon>
        <taxon>Paraneoptera</taxon>
        <taxon>Hemiptera</taxon>
        <taxon>Heteroptera</taxon>
        <taxon>Panheteroptera</taxon>
        <taxon>Cimicomorpha</taxon>
        <taxon>Miridae</taxon>
        <taxon>Dicyphina</taxon>
        <taxon>Nesidiocoris</taxon>
    </lineage>
</organism>
<keyword evidence="12" id="KW-1185">Reference proteome</keyword>
<dbReference type="InterPro" id="IPR002173">
    <property type="entry name" value="Carboh/pur_kinase_PfkB_CS"/>
</dbReference>
<evidence type="ECO:0000256" key="3">
    <source>
        <dbReference type="ARBA" id="ARBA00012119"/>
    </source>
</evidence>
<gene>
    <name evidence="11" type="ORF">NTJ_05541</name>
</gene>
<feature type="domain" description="Carbohydrate kinase PfkB" evidence="10">
    <location>
        <begin position="28"/>
        <end position="339"/>
    </location>
</feature>
<evidence type="ECO:0000256" key="9">
    <source>
        <dbReference type="RuleBase" id="RU368116"/>
    </source>
</evidence>
<reference evidence="11 12" key="1">
    <citation type="submission" date="2023-09" db="EMBL/GenBank/DDBJ databases">
        <title>Nesidiocoris tenuis whole genome shotgun sequence.</title>
        <authorList>
            <person name="Shibata T."/>
            <person name="Shimoda M."/>
            <person name="Kobayashi T."/>
            <person name="Uehara T."/>
        </authorList>
    </citation>
    <scope>NUCLEOTIDE SEQUENCE [LARGE SCALE GENOMIC DNA]</scope>
    <source>
        <strain evidence="11 12">Japan</strain>
    </source>
</reference>
<evidence type="ECO:0000256" key="5">
    <source>
        <dbReference type="ARBA" id="ARBA00022726"/>
    </source>
</evidence>
<keyword evidence="4 9" id="KW-0808">Transferase</keyword>
<dbReference type="PROSITE" id="PS00584">
    <property type="entry name" value="PFKB_KINASES_2"/>
    <property type="match status" value="1"/>
</dbReference>
<evidence type="ECO:0000256" key="7">
    <source>
        <dbReference type="ARBA" id="ARBA00022777"/>
    </source>
</evidence>
<keyword evidence="7 9" id="KW-0418">Kinase</keyword>
<dbReference type="PANTHER" id="PTHR45769:SF3">
    <property type="entry name" value="ADENOSINE KINASE"/>
    <property type="match status" value="1"/>
</dbReference>